<reference evidence="1 2" key="1">
    <citation type="submission" date="2019-08" db="EMBL/GenBank/DDBJ databases">
        <title>Genomes of Subsaximicrobium wynnwilliamsii strains.</title>
        <authorList>
            <person name="Bowman J.P."/>
        </authorList>
    </citation>
    <scope>NUCLEOTIDE SEQUENCE [LARGE SCALE GENOMIC DNA]</scope>
    <source>
        <strain evidence="1 2">2-80-2</strain>
    </source>
</reference>
<dbReference type="AlphaFoldDB" id="A0A5C6ZKV2"/>
<dbReference type="OrthoDB" id="1524444at2"/>
<organism evidence="1 2">
    <name type="scientific">Subsaximicrobium wynnwilliamsii</name>
    <dbReference type="NCBI Taxonomy" id="291179"/>
    <lineage>
        <taxon>Bacteria</taxon>
        <taxon>Pseudomonadati</taxon>
        <taxon>Bacteroidota</taxon>
        <taxon>Flavobacteriia</taxon>
        <taxon>Flavobacteriales</taxon>
        <taxon>Flavobacteriaceae</taxon>
        <taxon>Subsaximicrobium</taxon>
    </lineage>
</organism>
<comment type="caution">
    <text evidence="1">The sequence shown here is derived from an EMBL/GenBank/DDBJ whole genome shotgun (WGS) entry which is preliminary data.</text>
</comment>
<name>A0A5C6ZKV2_9FLAO</name>
<accession>A0A5C6ZKV2</accession>
<gene>
    <name evidence="1" type="ORF">ESY86_06220</name>
</gene>
<dbReference type="Proteomes" id="UP000321578">
    <property type="component" value="Unassembled WGS sequence"/>
</dbReference>
<sequence>MKKILSLVAITALLFTACEGDQGPPGPPGFNGINADEYAALSFETPPINFQYFNDSGLQEVEVSLPYDILDSDVVLVYRLDEVVTIDGQATDAWSPLPQNFFLNDNDVIQYVFNHTFADVKLLIDGNFDLSTLDADFTQNQIFRIVILPADAINGLDTSNIDNVMEAVNITEFKTL</sequence>
<keyword evidence="1" id="KW-0176">Collagen</keyword>
<evidence type="ECO:0000313" key="2">
    <source>
        <dbReference type="Proteomes" id="UP000321578"/>
    </source>
</evidence>
<evidence type="ECO:0000313" key="1">
    <source>
        <dbReference type="EMBL" id="TXD89798.1"/>
    </source>
</evidence>
<proteinExistence type="predicted"/>
<dbReference type="PROSITE" id="PS51257">
    <property type="entry name" value="PROKAR_LIPOPROTEIN"/>
    <property type="match status" value="1"/>
</dbReference>
<protein>
    <submittedName>
        <fullName evidence="1">Collagen-like protein</fullName>
    </submittedName>
</protein>
<dbReference type="RefSeq" id="WP_147085742.1">
    <property type="nucleotide sequence ID" value="NZ_VORM01000005.1"/>
</dbReference>
<keyword evidence="2" id="KW-1185">Reference proteome</keyword>
<dbReference type="EMBL" id="VORO01000005">
    <property type="protein sequence ID" value="TXD89798.1"/>
    <property type="molecule type" value="Genomic_DNA"/>
</dbReference>